<protein>
    <submittedName>
        <fullName evidence="2">Uncharacterized protein</fullName>
    </submittedName>
</protein>
<reference evidence="2 3" key="1">
    <citation type="journal article" date="2007" name="Nat. Biotechnol.">
        <title>Complete genome sequence of the myxobacterium Sorangium cellulosum.</title>
        <authorList>
            <person name="Schneiker S."/>
            <person name="Perlova O."/>
            <person name="Kaiser O."/>
            <person name="Gerth K."/>
            <person name="Alici A."/>
            <person name="Altmeyer M.O."/>
            <person name="Bartels D."/>
            <person name="Bekel T."/>
            <person name="Beyer S."/>
            <person name="Bode E."/>
            <person name="Bode H.B."/>
            <person name="Bolten C.J."/>
            <person name="Choudhuri J.V."/>
            <person name="Doss S."/>
            <person name="Elnakady Y.A."/>
            <person name="Frank B."/>
            <person name="Gaigalat L."/>
            <person name="Goesmann A."/>
            <person name="Groeger C."/>
            <person name="Gross F."/>
            <person name="Jelsbak L."/>
            <person name="Jelsbak L."/>
            <person name="Kalinowski J."/>
            <person name="Kegler C."/>
            <person name="Knauber T."/>
            <person name="Konietzny S."/>
            <person name="Kopp M."/>
            <person name="Krause L."/>
            <person name="Krug D."/>
            <person name="Linke B."/>
            <person name="Mahmud T."/>
            <person name="Martinez-Arias R."/>
            <person name="McHardy A.C."/>
            <person name="Merai M."/>
            <person name="Meyer F."/>
            <person name="Mormann S."/>
            <person name="Munoz-Dorado J."/>
            <person name="Perez J."/>
            <person name="Pradella S."/>
            <person name="Rachid S."/>
            <person name="Raddatz G."/>
            <person name="Rosenau F."/>
            <person name="Rueckert C."/>
            <person name="Sasse F."/>
            <person name="Scharfe M."/>
            <person name="Schuster S.C."/>
            <person name="Suen G."/>
            <person name="Treuner-Lange A."/>
            <person name="Velicer G.J."/>
            <person name="Vorholter F.-J."/>
            <person name="Weissman K.J."/>
            <person name="Welch R.D."/>
            <person name="Wenzel S.C."/>
            <person name="Whitworth D.E."/>
            <person name="Wilhelm S."/>
            <person name="Wittmann C."/>
            <person name="Bloecker H."/>
            <person name="Puehler A."/>
            <person name="Mueller R."/>
        </authorList>
    </citation>
    <scope>NUCLEOTIDE SEQUENCE [LARGE SCALE GENOMIC DNA]</scope>
    <source>
        <strain evidence="3">So ce56</strain>
    </source>
</reference>
<name>A9EU96_SORC5</name>
<evidence type="ECO:0000313" key="2">
    <source>
        <dbReference type="EMBL" id="CAN91079.1"/>
    </source>
</evidence>
<organism evidence="2 3">
    <name type="scientific">Sorangium cellulosum (strain So ce56)</name>
    <name type="common">Polyangium cellulosum (strain So ce56)</name>
    <dbReference type="NCBI Taxonomy" id="448385"/>
    <lineage>
        <taxon>Bacteria</taxon>
        <taxon>Pseudomonadati</taxon>
        <taxon>Myxococcota</taxon>
        <taxon>Polyangia</taxon>
        <taxon>Polyangiales</taxon>
        <taxon>Polyangiaceae</taxon>
        <taxon>Sorangium</taxon>
    </lineage>
</organism>
<evidence type="ECO:0000313" key="3">
    <source>
        <dbReference type="Proteomes" id="UP000002139"/>
    </source>
</evidence>
<feature type="compositionally biased region" description="Basic and acidic residues" evidence="1">
    <location>
        <begin position="17"/>
        <end position="32"/>
    </location>
</feature>
<dbReference type="KEGG" id="scl:sce0922"/>
<dbReference type="AlphaFoldDB" id="A9EU96"/>
<dbReference type="Proteomes" id="UP000002139">
    <property type="component" value="Chromosome"/>
</dbReference>
<keyword evidence="3" id="KW-1185">Reference proteome</keyword>
<dbReference type="EMBL" id="AM746676">
    <property type="protein sequence ID" value="CAN91079.1"/>
    <property type="molecule type" value="Genomic_DNA"/>
</dbReference>
<sequence length="169" mass="18977">MEHYRPSPLLGHAGCTTDRDPTFARQGLDDHPSGGGDGNLLRRRAARCQLLPGARRRARAERGAPATPLQAARQRADRCAHRDGLRSAARRAARWTVALADDEVERRKIVSRECLGRNRIPTLAALGARVQQRNAAADRARRKIDWTFTVRDAERIFGSDWFNRIVAKH</sequence>
<dbReference type="HOGENOM" id="CLU_1577490_0_0_7"/>
<gene>
    <name evidence="2" type="ordered locus">sce0922</name>
</gene>
<proteinExistence type="predicted"/>
<accession>A9EU96</accession>
<feature type="region of interest" description="Disordered" evidence="1">
    <location>
        <begin position="53"/>
        <end position="77"/>
    </location>
</feature>
<feature type="region of interest" description="Disordered" evidence="1">
    <location>
        <begin position="1"/>
        <end position="41"/>
    </location>
</feature>
<evidence type="ECO:0000256" key="1">
    <source>
        <dbReference type="SAM" id="MobiDB-lite"/>
    </source>
</evidence>